<dbReference type="InterPro" id="IPR050789">
    <property type="entry name" value="Diverse_Enzym_Activities"/>
</dbReference>
<gene>
    <name evidence="2" type="ORF">Q664_36415</name>
</gene>
<evidence type="ECO:0000259" key="1">
    <source>
        <dbReference type="Pfam" id="PF00144"/>
    </source>
</evidence>
<reference evidence="2 3" key="1">
    <citation type="submission" date="2014-07" db="EMBL/GenBank/DDBJ databases">
        <title>Draft Genome Sequence of Gephyronic Acid Producer, Cystobacter violaceus Strain Cb vi76.</title>
        <authorList>
            <person name="Stevens D.C."/>
            <person name="Young J."/>
            <person name="Carmichael R."/>
            <person name="Tan J."/>
            <person name="Taylor R.E."/>
        </authorList>
    </citation>
    <scope>NUCLEOTIDE SEQUENCE [LARGE SCALE GENOMIC DNA]</scope>
    <source>
        <strain evidence="2 3">Cb vi76</strain>
    </source>
</reference>
<organism evidence="2 3">
    <name type="scientific">Archangium violaceum Cb vi76</name>
    <dbReference type="NCBI Taxonomy" id="1406225"/>
    <lineage>
        <taxon>Bacteria</taxon>
        <taxon>Pseudomonadati</taxon>
        <taxon>Myxococcota</taxon>
        <taxon>Myxococcia</taxon>
        <taxon>Myxococcales</taxon>
        <taxon>Cystobacterineae</taxon>
        <taxon>Archangiaceae</taxon>
        <taxon>Archangium</taxon>
    </lineage>
</organism>
<dbReference type="PANTHER" id="PTHR43283">
    <property type="entry name" value="BETA-LACTAMASE-RELATED"/>
    <property type="match status" value="1"/>
</dbReference>
<dbReference type="RefSeq" id="WP_043406080.1">
    <property type="nucleotide sequence ID" value="NZ_JPMI01000257.1"/>
</dbReference>
<dbReference type="PANTHER" id="PTHR43283:SF3">
    <property type="entry name" value="BETA-LACTAMASE FAMILY PROTEIN (AFU_ORTHOLOGUE AFUA_5G07500)"/>
    <property type="match status" value="1"/>
</dbReference>
<dbReference type="Pfam" id="PF00144">
    <property type="entry name" value="Beta-lactamase"/>
    <property type="match status" value="1"/>
</dbReference>
<dbReference type="Proteomes" id="UP000028547">
    <property type="component" value="Unassembled WGS sequence"/>
</dbReference>
<comment type="caution">
    <text evidence="2">The sequence shown here is derived from an EMBL/GenBank/DDBJ whole genome shotgun (WGS) entry which is preliminary data.</text>
</comment>
<proteinExistence type="predicted"/>
<evidence type="ECO:0000313" key="3">
    <source>
        <dbReference type="Proteomes" id="UP000028547"/>
    </source>
</evidence>
<dbReference type="Gene3D" id="3.40.710.10">
    <property type="entry name" value="DD-peptidase/beta-lactamase superfamily"/>
    <property type="match status" value="1"/>
</dbReference>
<dbReference type="SUPFAM" id="SSF56601">
    <property type="entry name" value="beta-lactamase/transpeptidase-like"/>
    <property type="match status" value="1"/>
</dbReference>
<dbReference type="InterPro" id="IPR012338">
    <property type="entry name" value="Beta-lactam/transpept-like"/>
</dbReference>
<dbReference type="EMBL" id="JPMI01000257">
    <property type="protein sequence ID" value="KFA89214.1"/>
    <property type="molecule type" value="Genomic_DNA"/>
</dbReference>
<dbReference type="AlphaFoldDB" id="A0A084SL79"/>
<name>A0A084SL79_9BACT</name>
<sequence length="411" mass="46001">MADFGINVDPGEVGLDARRLRRIDTHFQRYVDDGRLAGWQVMVSRRGKVAHLSSYGLADKEAGRPVETDTLWRIYSMTKPITSIAAMMLWEEGAFELSDPVSRWLPEFSQPRVYVGGSAVRPITVPAIEPIRVWHLLTHTAGLTYGFHRVHVTDEMYRLRGFELGASDFTDLAACVRGWAELPLAFQPGAEWNYSVATDVLGRLVEVVSGQTLEAFFHERILGPLGMKDTMFWCPEDRQHRLAALYSADASRTRTIRSEVLGKGILKPPPWLSGGGGLVSTTRDYTRFTWMLLNGGELEGTRLLSPRTLRYMTRNHLPGGADLSAFGRPLFAETRYDGVGFGLGFAVVLDPVAYRTLSTAGEYHWGGMASTSFWVDPAEEMTVVFMTQLLPSNTYPLRSQLRQLVYQSLVD</sequence>
<accession>A0A084SL79</accession>
<feature type="domain" description="Beta-lactamase-related" evidence="1">
    <location>
        <begin position="23"/>
        <end position="395"/>
    </location>
</feature>
<dbReference type="InterPro" id="IPR001466">
    <property type="entry name" value="Beta-lactam-related"/>
</dbReference>
<protein>
    <submittedName>
        <fullName evidence="2">Beta-lactamase</fullName>
    </submittedName>
</protein>
<evidence type="ECO:0000313" key="2">
    <source>
        <dbReference type="EMBL" id="KFA89214.1"/>
    </source>
</evidence>